<feature type="compositionally biased region" description="Basic residues" evidence="1">
    <location>
        <begin position="1"/>
        <end position="15"/>
    </location>
</feature>
<protein>
    <submittedName>
        <fullName evidence="2">Uncharacterized protein</fullName>
    </submittedName>
</protein>
<comment type="caution">
    <text evidence="2">The sequence shown here is derived from an EMBL/GenBank/DDBJ whole genome shotgun (WGS) entry which is preliminary data.</text>
</comment>
<gene>
    <name evidence="2" type="ORF">AWW68_17615</name>
</gene>
<dbReference type="STRING" id="333140.AWW68_17615"/>
<feature type="compositionally biased region" description="Basic and acidic residues" evidence="1">
    <location>
        <begin position="35"/>
        <end position="98"/>
    </location>
</feature>
<keyword evidence="3" id="KW-1185">Reference proteome</keyword>
<evidence type="ECO:0000256" key="1">
    <source>
        <dbReference type="SAM" id="MobiDB-lite"/>
    </source>
</evidence>
<organism evidence="2 3">
    <name type="scientific">Roseivirga spongicola</name>
    <dbReference type="NCBI Taxonomy" id="333140"/>
    <lineage>
        <taxon>Bacteria</taxon>
        <taxon>Pseudomonadati</taxon>
        <taxon>Bacteroidota</taxon>
        <taxon>Cytophagia</taxon>
        <taxon>Cytophagales</taxon>
        <taxon>Roseivirgaceae</taxon>
        <taxon>Roseivirga</taxon>
    </lineage>
</organism>
<evidence type="ECO:0000313" key="3">
    <source>
        <dbReference type="Proteomes" id="UP000075606"/>
    </source>
</evidence>
<dbReference type="OrthoDB" id="983051at2"/>
<dbReference type="RefSeq" id="WP_068224865.1">
    <property type="nucleotide sequence ID" value="NZ_CP139724.1"/>
</dbReference>
<evidence type="ECO:0000313" key="2">
    <source>
        <dbReference type="EMBL" id="KYG71834.1"/>
    </source>
</evidence>
<reference evidence="2 3" key="1">
    <citation type="submission" date="2016-01" db="EMBL/GenBank/DDBJ databases">
        <title>Genome sequencing of Roseivirga spongicola UST030701-084.</title>
        <authorList>
            <person name="Selvaratnam C."/>
            <person name="Thevarajoo S."/>
            <person name="Goh K.M."/>
            <person name="Ee R."/>
            <person name="Chan K.-G."/>
            <person name="Chong C.S."/>
        </authorList>
    </citation>
    <scope>NUCLEOTIDE SEQUENCE [LARGE SCALE GENOMIC DNA]</scope>
    <source>
        <strain evidence="2 3">UST030701-084</strain>
    </source>
</reference>
<feature type="region of interest" description="Disordered" evidence="1">
    <location>
        <begin position="1"/>
        <end position="98"/>
    </location>
</feature>
<sequence>MGVTRLKRKGRRNKQRAAERQNSIKQLTAKPVLKNVDKEELKASFKTEEPKRAAKAKKEEAPKAEAKKAAPKAEKAEEPKAEKKAAAKKEEKKEDSAE</sequence>
<proteinExistence type="predicted"/>
<accession>A0A150WZD2</accession>
<dbReference type="EMBL" id="LRPC01000031">
    <property type="protein sequence ID" value="KYG71834.1"/>
    <property type="molecule type" value="Genomic_DNA"/>
</dbReference>
<dbReference type="Proteomes" id="UP000075606">
    <property type="component" value="Unassembled WGS sequence"/>
</dbReference>
<name>A0A150WZD2_9BACT</name>
<dbReference type="AlphaFoldDB" id="A0A150WZD2"/>